<evidence type="ECO:0008006" key="5">
    <source>
        <dbReference type="Google" id="ProtNLM"/>
    </source>
</evidence>
<name>A0A1J5J1F6_9BACT</name>
<dbReference type="STRING" id="1817892.AUK40_03450"/>
<dbReference type="PANTHER" id="PTHR45947">
    <property type="entry name" value="SULFOQUINOVOSYL TRANSFERASE SQD2"/>
    <property type="match status" value="1"/>
</dbReference>
<dbReference type="AlphaFoldDB" id="A0A1J5J1F6"/>
<feature type="domain" description="Glycosyltransferase subfamily 4-like N-terminal" evidence="2">
    <location>
        <begin position="69"/>
        <end position="198"/>
    </location>
</feature>
<evidence type="ECO:0000313" key="3">
    <source>
        <dbReference type="EMBL" id="OIP97312.1"/>
    </source>
</evidence>
<dbReference type="InterPro" id="IPR050194">
    <property type="entry name" value="Glycosyltransferase_grp1"/>
</dbReference>
<gene>
    <name evidence="3" type="ORF">AUK40_03450</name>
</gene>
<reference evidence="3 4" key="1">
    <citation type="journal article" date="2016" name="Environ. Microbiol.">
        <title>Genomic resolution of a cold subsurface aquifer community provides metabolic insights for novel microbes adapted to high CO concentrations.</title>
        <authorList>
            <person name="Probst A.J."/>
            <person name="Castelle C.J."/>
            <person name="Singh A."/>
            <person name="Brown C.T."/>
            <person name="Anantharaman K."/>
            <person name="Sharon I."/>
            <person name="Hug L.A."/>
            <person name="Burstein D."/>
            <person name="Emerson J.B."/>
            <person name="Thomas B.C."/>
            <person name="Banfield J.F."/>
        </authorList>
    </citation>
    <scope>NUCLEOTIDE SEQUENCE [LARGE SCALE GENOMIC DNA]</scope>
    <source>
        <strain evidence="3">CG2_30_54_11</strain>
    </source>
</reference>
<dbReference type="Gene3D" id="3.40.50.2000">
    <property type="entry name" value="Glycogen Phosphorylase B"/>
    <property type="match status" value="2"/>
</dbReference>
<dbReference type="Pfam" id="PF13439">
    <property type="entry name" value="Glyco_transf_4"/>
    <property type="match status" value="1"/>
</dbReference>
<feature type="domain" description="Glycosyl transferase family 1" evidence="1">
    <location>
        <begin position="228"/>
        <end position="358"/>
    </location>
</feature>
<dbReference type="SUPFAM" id="SSF53756">
    <property type="entry name" value="UDP-Glycosyltransferase/glycogen phosphorylase"/>
    <property type="match status" value="1"/>
</dbReference>
<organism evidence="3 4">
    <name type="scientific">Candidatus Wirthbacteria bacterium CG2_30_54_11</name>
    <dbReference type="NCBI Taxonomy" id="1817892"/>
    <lineage>
        <taxon>Bacteria</taxon>
        <taxon>Candidatus Wirthbacteria</taxon>
    </lineage>
</organism>
<comment type="caution">
    <text evidence="3">The sequence shown here is derived from an EMBL/GenBank/DDBJ whole genome shotgun (WGS) entry which is preliminary data.</text>
</comment>
<dbReference type="GO" id="GO:0016757">
    <property type="term" value="F:glycosyltransferase activity"/>
    <property type="evidence" value="ECO:0007669"/>
    <property type="project" value="InterPro"/>
</dbReference>
<evidence type="ECO:0000313" key="4">
    <source>
        <dbReference type="Proteomes" id="UP000183245"/>
    </source>
</evidence>
<dbReference type="PANTHER" id="PTHR45947:SF3">
    <property type="entry name" value="SULFOQUINOVOSYL TRANSFERASE SQD2"/>
    <property type="match status" value="1"/>
</dbReference>
<dbReference type="InterPro" id="IPR028098">
    <property type="entry name" value="Glyco_trans_4-like_N"/>
</dbReference>
<dbReference type="Pfam" id="PF00534">
    <property type="entry name" value="Glycos_transf_1"/>
    <property type="match status" value="1"/>
</dbReference>
<evidence type="ECO:0000259" key="1">
    <source>
        <dbReference type="Pfam" id="PF00534"/>
    </source>
</evidence>
<proteinExistence type="predicted"/>
<sequence>MKIALVHDYLNQWGGAEEVLLVLHELFPDAPIYTLFYDREHSAIPQNIAFPPEQEGQWPKDLLHMSGLQRLPAWLRGSRLLMPVYPTAVEMFDLSAYDIVISDSSAFSKGILTRPGAVHICYCHSPTRYLWDWHERYIQEQRLNWFSKAFIVPFLSYLRIWDRWAADRVDIFLANSKNVQARIQKYYGRESQVVYPPVGVEVRAEELDSCQIDRTIPDIYDGVERDIPYYLIVARLSAYKKIELAVDACNRLQLPLVIVGTGREEKKLRRLAWGSVRFAGQVIRTELDGYYRKCKALLMPGTEDFGMVMAEAMSFGKPVIAYRDGGAMEIVEEGTSGEFFDRESTRSLMDTLRRFEDSWRAGGYDARAIHGQAQRFDTRHFKDAIREIVAKVSKTIMPLQPGRDEP</sequence>
<dbReference type="InterPro" id="IPR001296">
    <property type="entry name" value="Glyco_trans_1"/>
</dbReference>
<dbReference type="EMBL" id="MNZT01000059">
    <property type="protein sequence ID" value="OIP97312.1"/>
    <property type="molecule type" value="Genomic_DNA"/>
</dbReference>
<accession>A0A1J5J1F6</accession>
<evidence type="ECO:0000259" key="2">
    <source>
        <dbReference type="Pfam" id="PF13439"/>
    </source>
</evidence>
<dbReference type="Proteomes" id="UP000183245">
    <property type="component" value="Unassembled WGS sequence"/>
</dbReference>
<protein>
    <recommendedName>
        <fullName evidence="5">Glycosyl transferase family 1 domain-containing protein</fullName>
    </recommendedName>
</protein>